<dbReference type="EMBL" id="LRBV02000001">
    <property type="status" value="NOT_ANNOTATED_CDS"/>
    <property type="molecule type" value="Genomic_DNA"/>
</dbReference>
<dbReference type="EnsemblPlants" id="QL01p000930:mrna">
    <property type="protein sequence ID" value="QL01p000930:mrna:CDS:1"/>
    <property type="gene ID" value="QL01p000930"/>
</dbReference>
<organism evidence="1 2">
    <name type="scientific">Quercus lobata</name>
    <name type="common">Valley oak</name>
    <dbReference type="NCBI Taxonomy" id="97700"/>
    <lineage>
        <taxon>Eukaryota</taxon>
        <taxon>Viridiplantae</taxon>
        <taxon>Streptophyta</taxon>
        <taxon>Embryophyta</taxon>
        <taxon>Tracheophyta</taxon>
        <taxon>Spermatophyta</taxon>
        <taxon>Magnoliopsida</taxon>
        <taxon>eudicotyledons</taxon>
        <taxon>Gunneridae</taxon>
        <taxon>Pentapetalae</taxon>
        <taxon>rosids</taxon>
        <taxon>fabids</taxon>
        <taxon>Fagales</taxon>
        <taxon>Fagaceae</taxon>
        <taxon>Quercus</taxon>
    </lineage>
</organism>
<keyword evidence="2" id="KW-1185">Reference proteome</keyword>
<evidence type="ECO:0000313" key="2">
    <source>
        <dbReference type="Proteomes" id="UP000594261"/>
    </source>
</evidence>
<evidence type="ECO:0008006" key="3">
    <source>
        <dbReference type="Google" id="ProtNLM"/>
    </source>
</evidence>
<name>A0A7N2KK74_QUELO</name>
<dbReference type="AlphaFoldDB" id="A0A7N2KK74"/>
<reference evidence="1" key="2">
    <citation type="submission" date="2021-01" db="UniProtKB">
        <authorList>
            <consortium name="EnsemblPlants"/>
        </authorList>
    </citation>
    <scope>IDENTIFICATION</scope>
</reference>
<reference evidence="1 2" key="1">
    <citation type="journal article" date="2016" name="G3 (Bethesda)">
        <title>First Draft Assembly and Annotation of the Genome of a California Endemic Oak Quercus lobata Nee (Fagaceae).</title>
        <authorList>
            <person name="Sork V.L."/>
            <person name="Fitz-Gibbon S.T."/>
            <person name="Puiu D."/>
            <person name="Crepeau M."/>
            <person name="Gugger P.F."/>
            <person name="Sherman R."/>
            <person name="Stevens K."/>
            <person name="Langley C.H."/>
            <person name="Pellegrini M."/>
            <person name="Salzberg S.L."/>
        </authorList>
    </citation>
    <scope>NUCLEOTIDE SEQUENCE [LARGE SCALE GENOMIC DNA]</scope>
    <source>
        <strain evidence="1 2">cv. SW786</strain>
    </source>
</reference>
<evidence type="ECO:0000313" key="1">
    <source>
        <dbReference type="EnsemblPlants" id="QL01p000930:mrna:CDS:1"/>
    </source>
</evidence>
<protein>
    <recommendedName>
        <fullName evidence="3">Reverse transcriptase zinc-binding domain-containing protein</fullName>
    </recommendedName>
</protein>
<proteinExistence type="predicted"/>
<accession>A0A7N2KK74</accession>
<dbReference type="Gramene" id="QL01p000930:mrna">
    <property type="protein sequence ID" value="QL01p000930:mrna:CDS:1"/>
    <property type="gene ID" value="QL01p000930"/>
</dbReference>
<dbReference type="InParanoid" id="A0A7N2KK74"/>
<dbReference type="Proteomes" id="UP000594261">
    <property type="component" value="Chromosome 1"/>
</dbReference>
<sequence length="175" mass="20010">MWQCLHNAIGVGVCLVKRCISNDDICPLCHREPETILHRLRDCGTSKQILERLGVKQNSNFYEGNLGQRLEYNCKNNTCRLGEQPPWRIIFPFAIWLLWKHRNATIFRNLHAQPNVHKDALFRSLEFQHCGLNNKKSGSKRVVQVRWERPQVGWACLNTDGAAVGNPGRAGLVAL</sequence>